<gene>
    <name evidence="2" type="ORF">UFOVP61_31</name>
</gene>
<reference evidence="2" key="1">
    <citation type="submission" date="2020-04" db="EMBL/GenBank/DDBJ databases">
        <authorList>
            <person name="Chiriac C."/>
            <person name="Salcher M."/>
            <person name="Ghai R."/>
            <person name="Kavagutti S V."/>
        </authorList>
    </citation>
    <scope>NUCLEOTIDE SEQUENCE</scope>
</reference>
<organism evidence="2">
    <name type="scientific">uncultured Caudovirales phage</name>
    <dbReference type="NCBI Taxonomy" id="2100421"/>
    <lineage>
        <taxon>Viruses</taxon>
        <taxon>Duplodnaviria</taxon>
        <taxon>Heunggongvirae</taxon>
        <taxon>Uroviricota</taxon>
        <taxon>Caudoviricetes</taxon>
        <taxon>Peduoviridae</taxon>
        <taxon>Maltschvirus</taxon>
        <taxon>Maltschvirus maltsch</taxon>
    </lineage>
</organism>
<dbReference type="InterPro" id="IPR045958">
    <property type="entry name" value="DUF6378"/>
</dbReference>
<sequence>MENNTDITAILTERGSRYGKFTGHAEVTQTFKSIFKARMGAKWDSLADDQREALDMIAHKLGRIVNGDPNYADSWVDIAGYAQLVADRLQGVER</sequence>
<evidence type="ECO:0000313" key="2">
    <source>
        <dbReference type="EMBL" id="CAB4124724.1"/>
    </source>
</evidence>
<protein>
    <recommendedName>
        <fullName evidence="1">DUF6378 domain-containing protein</fullName>
    </recommendedName>
</protein>
<dbReference type="EMBL" id="LR796184">
    <property type="protein sequence ID" value="CAB4124724.1"/>
    <property type="molecule type" value="Genomic_DNA"/>
</dbReference>
<name>A0A6J5KQL2_9CAUD</name>
<proteinExistence type="predicted"/>
<feature type="domain" description="DUF6378" evidence="1">
    <location>
        <begin position="9"/>
        <end position="86"/>
    </location>
</feature>
<evidence type="ECO:0000259" key="1">
    <source>
        <dbReference type="Pfam" id="PF19905"/>
    </source>
</evidence>
<dbReference type="Pfam" id="PF19905">
    <property type="entry name" value="DUF6378"/>
    <property type="match status" value="1"/>
</dbReference>
<accession>A0A6J5KQL2</accession>